<dbReference type="STRING" id="1314781.A0A165Q6S7"/>
<sequence>MATFAKATYNATSYAAYRPTYPRQIYDRVLAFHRAGPKPQWRKHLDIGCGTGQVTTEPVLLGAFAQTVGADPSPQMVAQAQKLAKELPDGSKIPKYIAAKAEQLDVLRDESVDLVTVGQAAHWFDYTRVWGELARVMAPGGSFAFWGYSEFRFTKYPSLTPMITHYSQGGSFSPQAKPLGAAARPPPPPDQDEDSVSAFWQQPGRWLVETHLQHVPQPPHPPFTDVQQVFFTGPHFPQYTAQGREVQPVILTKVLDWPGVEAYLRTWSSLHTYQEVRPYDKAKIGVQDGKGSPDGDVVQRLLWRLRNRIVKETGSSNVEEEVQLEWPLVLIMGRKEGAAD</sequence>
<dbReference type="PANTHER" id="PTHR44942:SF4">
    <property type="entry name" value="METHYLTRANSFERASE TYPE 11 DOMAIN-CONTAINING PROTEIN"/>
    <property type="match status" value="1"/>
</dbReference>
<dbReference type="EMBL" id="KV425884">
    <property type="protein sequence ID" value="KZW03172.1"/>
    <property type="molecule type" value="Genomic_DNA"/>
</dbReference>
<dbReference type="CDD" id="cd02440">
    <property type="entry name" value="AdoMet_MTases"/>
    <property type="match status" value="1"/>
</dbReference>
<proteinExistence type="inferred from homology"/>
<gene>
    <name evidence="6" type="ORF">EXIGLDRAFT_738013</name>
</gene>
<dbReference type="Pfam" id="PF08241">
    <property type="entry name" value="Methyltransf_11"/>
    <property type="match status" value="1"/>
</dbReference>
<dbReference type="InterPro" id="IPR051052">
    <property type="entry name" value="Diverse_substrate_MTase"/>
</dbReference>
<reference evidence="6 7" key="1">
    <citation type="journal article" date="2016" name="Mol. Biol. Evol.">
        <title>Comparative Genomics of Early-Diverging Mushroom-Forming Fungi Provides Insights into the Origins of Lignocellulose Decay Capabilities.</title>
        <authorList>
            <person name="Nagy L.G."/>
            <person name="Riley R."/>
            <person name="Tritt A."/>
            <person name="Adam C."/>
            <person name="Daum C."/>
            <person name="Floudas D."/>
            <person name="Sun H."/>
            <person name="Yadav J.S."/>
            <person name="Pangilinan J."/>
            <person name="Larsson K.H."/>
            <person name="Matsuura K."/>
            <person name="Barry K."/>
            <person name="Labutti K."/>
            <person name="Kuo R."/>
            <person name="Ohm R.A."/>
            <person name="Bhattacharya S.S."/>
            <person name="Shirouzu T."/>
            <person name="Yoshinaga Y."/>
            <person name="Martin F.M."/>
            <person name="Grigoriev I.V."/>
            <person name="Hibbett D.S."/>
        </authorList>
    </citation>
    <scope>NUCLEOTIDE SEQUENCE [LARGE SCALE GENOMIC DNA]</scope>
    <source>
        <strain evidence="6 7">HHB12029</strain>
    </source>
</reference>
<feature type="region of interest" description="Disordered" evidence="4">
    <location>
        <begin position="174"/>
        <end position="196"/>
    </location>
</feature>
<dbReference type="InterPro" id="IPR013216">
    <property type="entry name" value="Methyltransf_11"/>
</dbReference>
<evidence type="ECO:0000313" key="7">
    <source>
        <dbReference type="Proteomes" id="UP000077266"/>
    </source>
</evidence>
<dbReference type="Proteomes" id="UP000077266">
    <property type="component" value="Unassembled WGS sequence"/>
</dbReference>
<organism evidence="6 7">
    <name type="scientific">Exidia glandulosa HHB12029</name>
    <dbReference type="NCBI Taxonomy" id="1314781"/>
    <lineage>
        <taxon>Eukaryota</taxon>
        <taxon>Fungi</taxon>
        <taxon>Dikarya</taxon>
        <taxon>Basidiomycota</taxon>
        <taxon>Agaricomycotina</taxon>
        <taxon>Agaricomycetes</taxon>
        <taxon>Auriculariales</taxon>
        <taxon>Exidiaceae</taxon>
        <taxon>Exidia</taxon>
    </lineage>
</organism>
<comment type="similarity">
    <text evidence="1">Belongs to the methyltransferase superfamily.</text>
</comment>
<feature type="domain" description="Methyltransferase type 11" evidence="5">
    <location>
        <begin position="45"/>
        <end position="145"/>
    </location>
</feature>
<keyword evidence="7" id="KW-1185">Reference proteome</keyword>
<evidence type="ECO:0000256" key="3">
    <source>
        <dbReference type="ARBA" id="ARBA00022679"/>
    </source>
</evidence>
<dbReference type="InParanoid" id="A0A165Q6S7"/>
<evidence type="ECO:0000256" key="2">
    <source>
        <dbReference type="ARBA" id="ARBA00022603"/>
    </source>
</evidence>
<keyword evidence="2 6" id="KW-0489">Methyltransferase</keyword>
<dbReference type="GO" id="GO:0008757">
    <property type="term" value="F:S-adenosylmethionine-dependent methyltransferase activity"/>
    <property type="evidence" value="ECO:0007669"/>
    <property type="project" value="InterPro"/>
</dbReference>
<dbReference type="InterPro" id="IPR029063">
    <property type="entry name" value="SAM-dependent_MTases_sf"/>
</dbReference>
<dbReference type="GO" id="GO:0032259">
    <property type="term" value="P:methylation"/>
    <property type="evidence" value="ECO:0007669"/>
    <property type="project" value="UniProtKB-KW"/>
</dbReference>
<dbReference type="SUPFAM" id="SSF53335">
    <property type="entry name" value="S-adenosyl-L-methionine-dependent methyltransferases"/>
    <property type="match status" value="1"/>
</dbReference>
<dbReference type="OrthoDB" id="10027013at2759"/>
<protein>
    <submittedName>
        <fullName evidence="6">S-adenosyl-L-methionine-dependent methyltransferase</fullName>
    </submittedName>
</protein>
<evidence type="ECO:0000313" key="6">
    <source>
        <dbReference type="EMBL" id="KZW03172.1"/>
    </source>
</evidence>
<name>A0A165Q6S7_EXIGL</name>
<evidence type="ECO:0000256" key="4">
    <source>
        <dbReference type="SAM" id="MobiDB-lite"/>
    </source>
</evidence>
<evidence type="ECO:0000259" key="5">
    <source>
        <dbReference type="Pfam" id="PF08241"/>
    </source>
</evidence>
<dbReference type="AlphaFoldDB" id="A0A165Q6S7"/>
<keyword evidence="3 6" id="KW-0808">Transferase</keyword>
<dbReference type="Gene3D" id="3.40.50.150">
    <property type="entry name" value="Vaccinia Virus protein VP39"/>
    <property type="match status" value="1"/>
</dbReference>
<accession>A0A165Q6S7</accession>
<evidence type="ECO:0000256" key="1">
    <source>
        <dbReference type="ARBA" id="ARBA00008361"/>
    </source>
</evidence>
<dbReference type="PANTHER" id="PTHR44942">
    <property type="entry name" value="METHYLTRANSF_11 DOMAIN-CONTAINING PROTEIN"/>
    <property type="match status" value="1"/>
</dbReference>